<evidence type="ECO:0000313" key="4">
    <source>
        <dbReference type="Proteomes" id="UP000001542"/>
    </source>
</evidence>
<feature type="coiled-coil region" evidence="1">
    <location>
        <begin position="82"/>
        <end position="157"/>
    </location>
</feature>
<keyword evidence="4" id="KW-1185">Reference proteome</keyword>
<feature type="compositionally biased region" description="Basic and acidic residues" evidence="2">
    <location>
        <begin position="18"/>
        <end position="27"/>
    </location>
</feature>
<gene>
    <name evidence="3" type="ORF">TVAG_583540</name>
</gene>
<dbReference type="Proteomes" id="UP000001542">
    <property type="component" value="Unassembled WGS sequence"/>
</dbReference>
<accession>A2HD23</accession>
<evidence type="ECO:0000256" key="1">
    <source>
        <dbReference type="SAM" id="Coils"/>
    </source>
</evidence>
<sequence length="322" mass="36878">MESESKDATIDVADNDNGDTKSMEDKWPLGYSDESPSSLAELKNTECQILKFIEKHSSENSQKQSEQEEPFNEFEFENESCNNILQNKDRNQERSLQSIEKNQNLTNQERSLQSIERNQNLTNQERSLQSIERNQNLTNQERSLQSIERNQNLTNQERSLQSIERNQNLINLHGNVQISPSRSKRINRTAIFRIPSNPPTSANQSSVQRIVSNPPIAANQSSVQRIVSNPPTVDSTVPLPSLSNITHFTDNLPIDDLLNSNILIQNAFQYQKTKSKVQKAAITEDTCKQCVPNYIIMNQDEQDKCKIRIKKHSKNISYFSNI</sequence>
<reference evidence="3" key="1">
    <citation type="submission" date="2006-10" db="EMBL/GenBank/DDBJ databases">
        <authorList>
            <person name="Amadeo P."/>
            <person name="Zhao Q."/>
            <person name="Wortman J."/>
            <person name="Fraser-Liggett C."/>
            <person name="Carlton J."/>
        </authorList>
    </citation>
    <scope>NUCLEOTIDE SEQUENCE</scope>
    <source>
        <strain evidence="3">G3</strain>
    </source>
</reference>
<keyword evidence="1" id="KW-0175">Coiled coil</keyword>
<dbReference type="AlphaFoldDB" id="A2HD23"/>
<dbReference type="InParanoid" id="A2HD23"/>
<protein>
    <submittedName>
        <fullName evidence="3">Uncharacterized protein</fullName>
    </submittedName>
</protein>
<reference evidence="3" key="2">
    <citation type="journal article" date="2007" name="Science">
        <title>Draft genome sequence of the sexually transmitted pathogen Trichomonas vaginalis.</title>
        <authorList>
            <person name="Carlton J.M."/>
            <person name="Hirt R.P."/>
            <person name="Silva J.C."/>
            <person name="Delcher A.L."/>
            <person name="Schatz M."/>
            <person name="Zhao Q."/>
            <person name="Wortman J.R."/>
            <person name="Bidwell S.L."/>
            <person name="Alsmark U.C.M."/>
            <person name="Besteiro S."/>
            <person name="Sicheritz-Ponten T."/>
            <person name="Noel C.J."/>
            <person name="Dacks J.B."/>
            <person name="Foster P.G."/>
            <person name="Simillion C."/>
            <person name="Van de Peer Y."/>
            <person name="Miranda-Saavedra D."/>
            <person name="Barton G.J."/>
            <person name="Westrop G.D."/>
            <person name="Mueller S."/>
            <person name="Dessi D."/>
            <person name="Fiori P.L."/>
            <person name="Ren Q."/>
            <person name="Paulsen I."/>
            <person name="Zhang H."/>
            <person name="Bastida-Corcuera F.D."/>
            <person name="Simoes-Barbosa A."/>
            <person name="Brown M.T."/>
            <person name="Hayes R.D."/>
            <person name="Mukherjee M."/>
            <person name="Okumura C.Y."/>
            <person name="Schneider R."/>
            <person name="Smith A.J."/>
            <person name="Vanacova S."/>
            <person name="Villalvazo M."/>
            <person name="Haas B.J."/>
            <person name="Pertea M."/>
            <person name="Feldblyum T.V."/>
            <person name="Utterback T.R."/>
            <person name="Shu C.L."/>
            <person name="Osoegawa K."/>
            <person name="de Jong P.J."/>
            <person name="Hrdy I."/>
            <person name="Horvathova L."/>
            <person name="Zubacova Z."/>
            <person name="Dolezal P."/>
            <person name="Malik S.B."/>
            <person name="Logsdon J.M. Jr."/>
            <person name="Henze K."/>
            <person name="Gupta A."/>
            <person name="Wang C.C."/>
            <person name="Dunne R.L."/>
            <person name="Upcroft J.A."/>
            <person name="Upcroft P."/>
            <person name="White O."/>
            <person name="Salzberg S.L."/>
            <person name="Tang P."/>
            <person name="Chiu C.-H."/>
            <person name="Lee Y.-S."/>
            <person name="Embley T.M."/>
            <person name="Coombs G.H."/>
            <person name="Mottram J.C."/>
            <person name="Tachezy J."/>
            <person name="Fraser-Liggett C.M."/>
            <person name="Johnson P.J."/>
        </authorList>
    </citation>
    <scope>NUCLEOTIDE SEQUENCE [LARGE SCALE GENOMIC DNA]</scope>
    <source>
        <strain evidence="3">G3</strain>
    </source>
</reference>
<evidence type="ECO:0000256" key="2">
    <source>
        <dbReference type="SAM" id="MobiDB-lite"/>
    </source>
</evidence>
<feature type="region of interest" description="Disordered" evidence="2">
    <location>
        <begin position="1"/>
        <end position="40"/>
    </location>
</feature>
<name>A2HD23_TRIV3</name>
<organism evidence="3 4">
    <name type="scientific">Trichomonas vaginalis (strain ATCC PRA-98 / G3)</name>
    <dbReference type="NCBI Taxonomy" id="412133"/>
    <lineage>
        <taxon>Eukaryota</taxon>
        <taxon>Metamonada</taxon>
        <taxon>Parabasalia</taxon>
        <taxon>Trichomonadida</taxon>
        <taxon>Trichomonadidae</taxon>
        <taxon>Trichomonas</taxon>
    </lineage>
</organism>
<dbReference type="VEuPathDB" id="TrichDB:TVAGG3_0102150"/>
<proteinExistence type="predicted"/>
<dbReference type="EMBL" id="DS131544">
    <property type="protein sequence ID" value="EAX72694.1"/>
    <property type="molecule type" value="Genomic_DNA"/>
</dbReference>
<dbReference type="VEuPathDB" id="TrichDB:TVAG_583540"/>
<evidence type="ECO:0000313" key="3">
    <source>
        <dbReference type="EMBL" id="EAX72694.1"/>
    </source>
</evidence>